<evidence type="ECO:0000256" key="9">
    <source>
        <dbReference type="SAM" id="Phobius"/>
    </source>
</evidence>
<feature type="compositionally biased region" description="Polar residues" evidence="8">
    <location>
        <begin position="165"/>
        <end position="183"/>
    </location>
</feature>
<sequence>TGTLCLCLASSEEPAVDGLTSTSLLEFAMMSRLEAMNSHEQTSPEATEPDLAAGSLHAAPGSGFASEENEESKILQPPQYFWEDGGELNDSSLDLGPATDYSFPAASQKGLLKGNGTQVKDNWETATVQPPAEFVEPDLHTPFSSTLEEEEGLLPIDHSRGGMESLQTSRSEVTSSEPESQEDSFSILFSTASARPGIVTEAAIGGQEEDSVSPGLDLGSSMGPGLLPASSVFSTTVAARSPSVSEEPFEPTVGWEMLEPTVLTEKAQTVETPERTPSPGGSSPDTQTTSGGEQHPTSSASPWDRVDEPVLDPIWNDTESATETVAGERSLSPQAGDARMVMPPTELPWDSAQVVICKDWSNLAGKNYIILNMSDNIDCEEFRLERGPQLLALVEDAFARQADGLQDRWLISLSKPNENDKHLLMTLAGEQGVIPTKDVLMALGDVKRSLAEIGIQNYSTTTSCQSHPNQPRSDYGKLFVVLVIIGSICAIIIVLGLIYNCWQRRLPKMKNMSHGEELRFVENGCHDNPTLDVASDSQSEMQEKKPSVNGGNTINGPDSWDVLINKQASEDVDVFEEDTHL</sequence>
<evidence type="ECO:0000256" key="8">
    <source>
        <dbReference type="SAM" id="MobiDB-lite"/>
    </source>
</evidence>
<accession>A0A852KKR5</accession>
<dbReference type="Proteomes" id="UP000654395">
    <property type="component" value="Unassembled WGS sequence"/>
</dbReference>
<evidence type="ECO:0000313" key="10">
    <source>
        <dbReference type="EMBL" id="NXX78483.1"/>
    </source>
</evidence>
<dbReference type="PANTHER" id="PTHR15594">
    <property type="entry name" value="PODOCALYXIN-LIKE PROTEIN 2"/>
    <property type="match status" value="1"/>
</dbReference>
<keyword evidence="3" id="KW-0732">Signal</keyword>
<keyword evidence="6 9" id="KW-0472">Membrane</keyword>
<dbReference type="GO" id="GO:0050901">
    <property type="term" value="P:leukocyte tethering or rolling"/>
    <property type="evidence" value="ECO:0007669"/>
    <property type="project" value="TreeGrafter"/>
</dbReference>
<feature type="region of interest" description="Disordered" evidence="8">
    <location>
        <begin position="529"/>
        <end position="554"/>
    </location>
</feature>
<organism evidence="10 11">
    <name type="scientific">Urocolius indicus</name>
    <name type="common">Red-faced mousebird</name>
    <name type="synonym">Colius indicus</name>
    <dbReference type="NCBI Taxonomy" id="458196"/>
    <lineage>
        <taxon>Eukaryota</taxon>
        <taxon>Metazoa</taxon>
        <taxon>Chordata</taxon>
        <taxon>Craniata</taxon>
        <taxon>Vertebrata</taxon>
        <taxon>Euteleostomi</taxon>
        <taxon>Archelosauria</taxon>
        <taxon>Archosauria</taxon>
        <taxon>Dinosauria</taxon>
        <taxon>Saurischia</taxon>
        <taxon>Theropoda</taxon>
        <taxon>Coelurosauria</taxon>
        <taxon>Aves</taxon>
        <taxon>Neognathae</taxon>
        <taxon>Neoaves</taxon>
        <taxon>Telluraves</taxon>
        <taxon>Coraciimorphae</taxon>
        <taxon>Coliiformes</taxon>
        <taxon>Coliidae</taxon>
        <taxon>Urocolius</taxon>
    </lineage>
</organism>
<keyword evidence="7" id="KW-0325">Glycoprotein</keyword>
<feature type="compositionally biased region" description="Polar residues" evidence="8">
    <location>
        <begin position="279"/>
        <end position="301"/>
    </location>
</feature>
<evidence type="ECO:0000256" key="3">
    <source>
        <dbReference type="ARBA" id="ARBA00022729"/>
    </source>
</evidence>
<comment type="caution">
    <text evidence="10">The sequence shown here is derived from an EMBL/GenBank/DDBJ whole genome shotgun (WGS) entry which is preliminary data.</text>
</comment>
<evidence type="ECO:0000256" key="4">
    <source>
        <dbReference type="ARBA" id="ARBA00022889"/>
    </source>
</evidence>
<keyword evidence="11" id="KW-1185">Reference proteome</keyword>
<dbReference type="EMBL" id="WBNH01004567">
    <property type="protein sequence ID" value="NXX78483.1"/>
    <property type="molecule type" value="Genomic_DNA"/>
</dbReference>
<reference evidence="10" key="1">
    <citation type="submission" date="2020-02" db="EMBL/GenBank/DDBJ databases">
        <title>Bird 10,000 Genomes (B10K) Project - Family phase.</title>
        <authorList>
            <person name="Zhang G."/>
        </authorList>
    </citation>
    <scope>NUCLEOTIDE SEQUENCE</scope>
    <source>
        <strain evidence="10">B10K-DU-030-59</strain>
    </source>
</reference>
<name>A0A852KKR5_UROIN</name>
<dbReference type="PANTHER" id="PTHR15594:SF1">
    <property type="entry name" value="PODOCALYXIN-LIKE PROTEIN 2"/>
    <property type="match status" value="1"/>
</dbReference>
<evidence type="ECO:0000256" key="6">
    <source>
        <dbReference type="ARBA" id="ARBA00023136"/>
    </source>
</evidence>
<feature type="region of interest" description="Disordered" evidence="8">
    <location>
        <begin position="157"/>
        <end position="183"/>
    </location>
</feature>
<dbReference type="InterPro" id="IPR042397">
    <property type="entry name" value="PODXL2"/>
</dbReference>
<evidence type="ECO:0000256" key="1">
    <source>
        <dbReference type="ARBA" id="ARBA00004479"/>
    </source>
</evidence>
<keyword evidence="4" id="KW-0130">Cell adhesion</keyword>
<comment type="subcellular location">
    <subcellularLocation>
        <location evidence="1">Membrane</location>
        <topology evidence="1">Single-pass type I membrane protein</topology>
    </subcellularLocation>
</comment>
<dbReference type="Pfam" id="PF06365">
    <property type="entry name" value="CD34_antigen"/>
    <property type="match status" value="1"/>
</dbReference>
<feature type="region of interest" description="Disordered" evidence="8">
    <location>
        <begin position="266"/>
        <end position="310"/>
    </location>
</feature>
<evidence type="ECO:0000256" key="2">
    <source>
        <dbReference type="ARBA" id="ARBA00022692"/>
    </source>
</evidence>
<protein>
    <submittedName>
        <fullName evidence="10">PDXL2 protein</fullName>
    </submittedName>
</protein>
<evidence type="ECO:0000256" key="7">
    <source>
        <dbReference type="ARBA" id="ARBA00023180"/>
    </source>
</evidence>
<feature type="transmembrane region" description="Helical" evidence="9">
    <location>
        <begin position="478"/>
        <end position="502"/>
    </location>
</feature>
<feature type="region of interest" description="Disordered" evidence="8">
    <location>
        <begin position="53"/>
        <end position="72"/>
    </location>
</feature>
<gene>
    <name evidence="10" type="primary">Podxl2</name>
    <name evidence="10" type="ORF">UROIND_R05154</name>
</gene>
<evidence type="ECO:0000256" key="5">
    <source>
        <dbReference type="ARBA" id="ARBA00022989"/>
    </source>
</evidence>
<dbReference type="AlphaFoldDB" id="A0A852KKR5"/>
<dbReference type="GO" id="GO:0005886">
    <property type="term" value="C:plasma membrane"/>
    <property type="evidence" value="ECO:0007669"/>
    <property type="project" value="UniProtKB-ARBA"/>
</dbReference>
<keyword evidence="5 9" id="KW-1133">Transmembrane helix</keyword>
<dbReference type="OrthoDB" id="6352820at2759"/>
<evidence type="ECO:0000313" key="11">
    <source>
        <dbReference type="Proteomes" id="UP000654395"/>
    </source>
</evidence>
<feature type="non-terminal residue" evidence="10">
    <location>
        <position position="581"/>
    </location>
</feature>
<keyword evidence="2 9" id="KW-0812">Transmembrane</keyword>
<proteinExistence type="predicted"/>
<dbReference type="InterPro" id="IPR013836">
    <property type="entry name" value="CD34/Podocalyxin"/>
</dbReference>
<feature type="non-terminal residue" evidence="10">
    <location>
        <position position="1"/>
    </location>
</feature>